<feature type="transmembrane region" description="Helical" evidence="1">
    <location>
        <begin position="12"/>
        <end position="29"/>
    </location>
</feature>
<dbReference type="Proteomes" id="UP000325672">
    <property type="component" value="Unassembled WGS sequence"/>
</dbReference>
<reference evidence="2 3" key="1">
    <citation type="submission" date="2019-04" db="EMBL/GenBank/DDBJ databases">
        <title>Friends and foes A comparative genomics study of 23 Aspergillus species from section Flavi.</title>
        <authorList>
            <consortium name="DOE Joint Genome Institute"/>
            <person name="Kjaerbolling I."/>
            <person name="Vesth T."/>
            <person name="Frisvad J.C."/>
            <person name="Nybo J.L."/>
            <person name="Theobald S."/>
            <person name="Kildgaard S."/>
            <person name="Isbrandt T."/>
            <person name="Kuo A."/>
            <person name="Sato A."/>
            <person name="Lyhne E.K."/>
            <person name="Kogle M.E."/>
            <person name="Wiebenga A."/>
            <person name="Kun R.S."/>
            <person name="Lubbers R.J."/>
            <person name="Makela M.R."/>
            <person name="Barry K."/>
            <person name="Chovatia M."/>
            <person name="Clum A."/>
            <person name="Daum C."/>
            <person name="Haridas S."/>
            <person name="He G."/>
            <person name="LaButti K."/>
            <person name="Lipzen A."/>
            <person name="Mondo S."/>
            <person name="Riley R."/>
            <person name="Salamov A."/>
            <person name="Simmons B.A."/>
            <person name="Magnuson J.K."/>
            <person name="Henrissat B."/>
            <person name="Mortensen U.H."/>
            <person name="Larsen T.O."/>
            <person name="Devries R.P."/>
            <person name="Grigoriev I.V."/>
            <person name="Machida M."/>
            <person name="Baker S.E."/>
            <person name="Andersen M.R."/>
        </authorList>
    </citation>
    <scope>NUCLEOTIDE SEQUENCE [LARGE SCALE GENOMIC DNA]</scope>
    <source>
        <strain evidence="2 3">CBS 117625</strain>
    </source>
</reference>
<organism evidence="2 3">
    <name type="scientific">Aspergillus pseudotamarii</name>
    <dbReference type="NCBI Taxonomy" id="132259"/>
    <lineage>
        <taxon>Eukaryota</taxon>
        <taxon>Fungi</taxon>
        <taxon>Dikarya</taxon>
        <taxon>Ascomycota</taxon>
        <taxon>Pezizomycotina</taxon>
        <taxon>Eurotiomycetes</taxon>
        <taxon>Eurotiomycetidae</taxon>
        <taxon>Eurotiales</taxon>
        <taxon>Aspergillaceae</taxon>
        <taxon>Aspergillus</taxon>
        <taxon>Aspergillus subgen. Circumdati</taxon>
    </lineage>
</organism>
<evidence type="ECO:0000256" key="1">
    <source>
        <dbReference type="SAM" id="Phobius"/>
    </source>
</evidence>
<evidence type="ECO:0000313" key="3">
    <source>
        <dbReference type="Proteomes" id="UP000325672"/>
    </source>
</evidence>
<evidence type="ECO:0000313" key="2">
    <source>
        <dbReference type="EMBL" id="KAE8139447.1"/>
    </source>
</evidence>
<keyword evidence="1" id="KW-0812">Transmembrane</keyword>
<name>A0A5N6SZT0_ASPPS</name>
<dbReference type="GeneID" id="43638344"/>
<dbReference type="RefSeq" id="XP_031915510.1">
    <property type="nucleotide sequence ID" value="XM_032054134.1"/>
</dbReference>
<keyword evidence="1" id="KW-1133">Transmembrane helix</keyword>
<gene>
    <name evidence="2" type="ORF">BDV38DRAFT_242688</name>
</gene>
<sequence>MQDRHCGRGFSTYYSFLLFSVFVRSLFALPNRVVTEQLCLVYDRTALFRAVLNMCCPHVSNATSDLPPKLE</sequence>
<proteinExistence type="predicted"/>
<keyword evidence="1" id="KW-0472">Membrane</keyword>
<accession>A0A5N6SZT0</accession>
<dbReference type="EMBL" id="ML743566">
    <property type="protein sequence ID" value="KAE8139447.1"/>
    <property type="molecule type" value="Genomic_DNA"/>
</dbReference>
<dbReference type="AlphaFoldDB" id="A0A5N6SZT0"/>
<keyword evidence="3" id="KW-1185">Reference proteome</keyword>
<protein>
    <submittedName>
        <fullName evidence="2">Uncharacterized protein</fullName>
    </submittedName>
</protein>